<evidence type="ECO:0000313" key="4">
    <source>
        <dbReference type="Proteomes" id="UP000323161"/>
    </source>
</evidence>
<dbReference type="GO" id="GO:0004713">
    <property type="term" value="F:protein tyrosine kinase activity"/>
    <property type="evidence" value="ECO:0007669"/>
    <property type="project" value="TreeGrafter"/>
</dbReference>
<evidence type="ECO:0000256" key="1">
    <source>
        <dbReference type="SAM" id="Coils"/>
    </source>
</evidence>
<feature type="coiled-coil region" evidence="1">
    <location>
        <begin position="243"/>
        <end position="292"/>
    </location>
</feature>
<dbReference type="PANTHER" id="PTHR32309">
    <property type="entry name" value="TYROSINE-PROTEIN KINASE"/>
    <property type="match status" value="1"/>
</dbReference>
<accession>A0A5B0VKW9</accession>
<dbReference type="AlphaFoldDB" id="A0A5B0VKW9"/>
<feature type="coiled-coil region" evidence="1">
    <location>
        <begin position="164"/>
        <end position="198"/>
    </location>
</feature>
<feature type="transmembrane region" description="Helical" evidence="2">
    <location>
        <begin position="335"/>
        <end position="356"/>
    </location>
</feature>
<organism evidence="3 4">
    <name type="scientific">Marinobacter salinexigens</name>
    <dbReference type="NCBI Taxonomy" id="2919747"/>
    <lineage>
        <taxon>Bacteria</taxon>
        <taxon>Pseudomonadati</taxon>
        <taxon>Pseudomonadota</taxon>
        <taxon>Gammaproteobacteria</taxon>
        <taxon>Pseudomonadales</taxon>
        <taxon>Marinobacteraceae</taxon>
        <taxon>Marinobacter</taxon>
    </lineage>
</organism>
<keyword evidence="4" id="KW-1185">Reference proteome</keyword>
<keyword evidence="1" id="KW-0175">Coiled coil</keyword>
<evidence type="ECO:0000256" key="2">
    <source>
        <dbReference type="SAM" id="Phobius"/>
    </source>
</evidence>
<protein>
    <submittedName>
        <fullName evidence="3">Chain-length determining protein</fullName>
    </submittedName>
</protein>
<dbReference type="Proteomes" id="UP000323161">
    <property type="component" value="Unassembled WGS sequence"/>
</dbReference>
<proteinExistence type="predicted"/>
<comment type="caution">
    <text evidence="3">The sequence shown here is derived from an EMBL/GenBank/DDBJ whole genome shotgun (WGS) entry which is preliminary data.</text>
</comment>
<gene>
    <name evidence="3" type="ORF">FWJ25_04580</name>
</gene>
<reference evidence="3 4" key="1">
    <citation type="submission" date="2019-08" db="EMBL/GenBank/DDBJ databases">
        <title>Marinobacter ZYF650 sp. nov., a marine bacterium isolated from seawater of the Mariana trench.</title>
        <authorList>
            <person name="Ahmad W."/>
        </authorList>
    </citation>
    <scope>NUCLEOTIDE SEQUENCE [LARGE SCALE GENOMIC DNA]</scope>
    <source>
        <strain evidence="3 4">ZYF650</strain>
    </source>
</reference>
<dbReference type="InterPro" id="IPR050445">
    <property type="entry name" value="Bact_polysacc_biosynth/exp"/>
</dbReference>
<dbReference type="RefSeq" id="WP_149599093.1">
    <property type="nucleotide sequence ID" value="NZ_VTUU01000002.1"/>
</dbReference>
<sequence length="361" mass="40304">MTRFLKQNPVWAVAVIAIAGAIIYWGLIASDRYVSRAHIVLQTPEIVPTGLNVSSLLSGTSGAGDLLLLQDHLESVAMLKKLQQKLDLRSHYSNSDIDFLSRMGGADLPIEKFHEYIKTRITITFDDYANLLQIEVQAYTPEMAQAITQTLLDEGEKHMNLMGQRLAEEQLAFIETQVADLEQRLFDARDAMLDYQNKNGLVAPTQTVEAIFATVSRLEGELAVLKAQITARGTYQSNSSPELRRLKAEASALEQQITIEKHKLAQENGNALNQVSAEYETLELRAKFALELYSNALTTLETTRVEAARKLKQVSILEYPTLAEYATKPERTYNITVFAILALLLAAIAQLVVTVVRDHRD</sequence>
<evidence type="ECO:0000313" key="3">
    <source>
        <dbReference type="EMBL" id="KAA1174671.1"/>
    </source>
</evidence>
<feature type="transmembrane region" description="Helical" evidence="2">
    <location>
        <begin position="9"/>
        <end position="27"/>
    </location>
</feature>
<dbReference type="GO" id="GO:0005886">
    <property type="term" value="C:plasma membrane"/>
    <property type="evidence" value="ECO:0007669"/>
    <property type="project" value="TreeGrafter"/>
</dbReference>
<keyword evidence="2" id="KW-0472">Membrane</keyword>
<keyword evidence="2" id="KW-0812">Transmembrane</keyword>
<dbReference type="PANTHER" id="PTHR32309:SF13">
    <property type="entry name" value="FERRIC ENTEROBACTIN TRANSPORT PROTEIN FEPE"/>
    <property type="match status" value="1"/>
</dbReference>
<dbReference type="EMBL" id="VTUU01000002">
    <property type="protein sequence ID" value="KAA1174671.1"/>
    <property type="molecule type" value="Genomic_DNA"/>
</dbReference>
<name>A0A5B0VKW9_9GAMM</name>
<keyword evidence="2" id="KW-1133">Transmembrane helix</keyword>